<organism evidence="2 3">
    <name type="scientific">Trichostrongylus colubriformis</name>
    <name type="common">Black scour worm</name>
    <dbReference type="NCBI Taxonomy" id="6319"/>
    <lineage>
        <taxon>Eukaryota</taxon>
        <taxon>Metazoa</taxon>
        <taxon>Ecdysozoa</taxon>
        <taxon>Nematoda</taxon>
        <taxon>Chromadorea</taxon>
        <taxon>Rhabditida</taxon>
        <taxon>Rhabditina</taxon>
        <taxon>Rhabditomorpha</taxon>
        <taxon>Strongyloidea</taxon>
        <taxon>Trichostrongylidae</taxon>
        <taxon>Trichostrongylus</taxon>
    </lineage>
</organism>
<feature type="compositionally biased region" description="Basic and acidic residues" evidence="1">
    <location>
        <begin position="74"/>
        <end position="93"/>
    </location>
</feature>
<feature type="region of interest" description="Disordered" evidence="1">
    <location>
        <begin position="154"/>
        <end position="207"/>
    </location>
</feature>
<evidence type="ECO:0000256" key="1">
    <source>
        <dbReference type="SAM" id="MobiDB-lite"/>
    </source>
</evidence>
<evidence type="ECO:0000313" key="2">
    <source>
        <dbReference type="EMBL" id="KAK5981538.1"/>
    </source>
</evidence>
<dbReference type="AlphaFoldDB" id="A0AAN8G5V9"/>
<feature type="region of interest" description="Disordered" evidence="1">
    <location>
        <begin position="73"/>
        <end position="135"/>
    </location>
</feature>
<reference evidence="2 3" key="1">
    <citation type="submission" date="2019-10" db="EMBL/GenBank/DDBJ databases">
        <title>Assembly and Annotation for the nematode Trichostrongylus colubriformis.</title>
        <authorList>
            <person name="Martin J."/>
        </authorList>
    </citation>
    <scope>NUCLEOTIDE SEQUENCE [LARGE SCALE GENOMIC DNA]</scope>
    <source>
        <strain evidence="2">G859</strain>
        <tissue evidence="2">Whole worm</tissue>
    </source>
</reference>
<dbReference type="Proteomes" id="UP001331761">
    <property type="component" value="Unassembled WGS sequence"/>
</dbReference>
<evidence type="ECO:0000313" key="3">
    <source>
        <dbReference type="Proteomes" id="UP001331761"/>
    </source>
</evidence>
<dbReference type="EMBL" id="WIXE01006179">
    <property type="protein sequence ID" value="KAK5981538.1"/>
    <property type="molecule type" value="Genomic_DNA"/>
</dbReference>
<comment type="caution">
    <text evidence="2">The sequence shown here is derived from an EMBL/GenBank/DDBJ whole genome shotgun (WGS) entry which is preliminary data.</text>
</comment>
<protein>
    <submittedName>
        <fullName evidence="2">Uncharacterized protein</fullName>
    </submittedName>
</protein>
<proteinExistence type="predicted"/>
<feature type="compositionally biased region" description="Basic and acidic residues" evidence="1">
    <location>
        <begin position="101"/>
        <end position="113"/>
    </location>
</feature>
<keyword evidence="3" id="KW-1185">Reference proteome</keyword>
<accession>A0AAN8G5V9</accession>
<name>A0AAN8G5V9_TRICO</name>
<sequence>MIVLSKIFVEQAISPKSISSYTIAAQLMVDVQPAGSIGNSDGCKASAAETVNSDDHAASMDKESMGGIVIDLNSNHEEDGKEDTRSENEHENGTEETAEMVDEKHLDENEDLKTGTPEPVVSFDSEPADRVPEPGFHTTISNYCLSDSENDSLAMLKRPDFQMPIQRKPQRKGRSSRRESDRQNEQTNGSRRQHQSKMRYKEPCKCQEIRKDPKLKTKVCIIL</sequence>
<gene>
    <name evidence="2" type="ORF">GCK32_002507</name>
</gene>